<proteinExistence type="predicted"/>
<name>A0A2B7ZJT6_9EURO</name>
<protein>
    <submittedName>
        <fullName evidence="2">Uncharacterized protein</fullName>
    </submittedName>
</protein>
<accession>A0A2B7ZJT6</accession>
<dbReference type="Pfam" id="PF23670">
    <property type="entry name" value="PIGBOS1"/>
    <property type="match status" value="1"/>
</dbReference>
<dbReference type="AlphaFoldDB" id="A0A2B7ZJT6"/>
<evidence type="ECO:0000256" key="1">
    <source>
        <dbReference type="SAM" id="MobiDB-lite"/>
    </source>
</evidence>
<evidence type="ECO:0000313" key="2">
    <source>
        <dbReference type="EMBL" id="PGH36764.1"/>
    </source>
</evidence>
<keyword evidence="3" id="KW-1185">Reference proteome</keyword>
<evidence type="ECO:0000313" key="3">
    <source>
        <dbReference type="Proteomes" id="UP000226031"/>
    </source>
</evidence>
<dbReference type="EMBL" id="PDND01000004">
    <property type="protein sequence ID" value="PGH36764.1"/>
    <property type="molecule type" value="Genomic_DNA"/>
</dbReference>
<organism evidence="2 3">
    <name type="scientific">[Emmonsia] crescens</name>
    <dbReference type="NCBI Taxonomy" id="73230"/>
    <lineage>
        <taxon>Eukaryota</taxon>
        <taxon>Fungi</taxon>
        <taxon>Dikarya</taxon>
        <taxon>Ascomycota</taxon>
        <taxon>Pezizomycotina</taxon>
        <taxon>Eurotiomycetes</taxon>
        <taxon>Eurotiomycetidae</taxon>
        <taxon>Onygenales</taxon>
        <taxon>Ajellomycetaceae</taxon>
        <taxon>Emergomyces</taxon>
    </lineage>
</organism>
<dbReference type="VEuPathDB" id="FungiDB:EMCG_07536"/>
<comment type="caution">
    <text evidence="2">The sequence shown here is derived from an EMBL/GenBank/DDBJ whole genome shotgun (WGS) entry which is preliminary data.</text>
</comment>
<sequence length="80" mass="8316">MGRMRGLVPVALAVGFGVLNGYVTFAPSFISLEADKKHEKAHGNESAATSLPSQPKPAANNVAATSENNNNPNTVPESPK</sequence>
<reference evidence="2 3" key="1">
    <citation type="submission" date="2017-10" db="EMBL/GenBank/DDBJ databases">
        <title>Comparative genomics in systemic dimorphic fungi from Ajellomycetaceae.</title>
        <authorList>
            <person name="Munoz J.F."/>
            <person name="Mcewen J.G."/>
            <person name="Clay O.K."/>
            <person name="Cuomo C.A."/>
        </authorList>
    </citation>
    <scope>NUCLEOTIDE SEQUENCE [LARGE SCALE GENOMIC DNA]</scope>
    <source>
        <strain evidence="2 3">UAMH4076</strain>
    </source>
</reference>
<dbReference type="Proteomes" id="UP000226031">
    <property type="component" value="Unassembled WGS sequence"/>
</dbReference>
<dbReference type="InterPro" id="IPR057394">
    <property type="entry name" value="PIGBOS1"/>
</dbReference>
<feature type="compositionally biased region" description="Low complexity" evidence="1">
    <location>
        <begin position="58"/>
        <end position="80"/>
    </location>
</feature>
<gene>
    <name evidence="2" type="ORF">GX50_00424</name>
</gene>
<feature type="region of interest" description="Disordered" evidence="1">
    <location>
        <begin position="36"/>
        <end position="80"/>
    </location>
</feature>